<accession>A0A0D3E5M8</accession>
<proteinExistence type="predicted"/>
<organism evidence="2 3">
    <name type="scientific">Brassica oleracea var. oleracea</name>
    <dbReference type="NCBI Taxonomy" id="109376"/>
    <lineage>
        <taxon>Eukaryota</taxon>
        <taxon>Viridiplantae</taxon>
        <taxon>Streptophyta</taxon>
        <taxon>Embryophyta</taxon>
        <taxon>Tracheophyta</taxon>
        <taxon>Spermatophyta</taxon>
        <taxon>Magnoliopsida</taxon>
        <taxon>eudicotyledons</taxon>
        <taxon>Gunneridae</taxon>
        <taxon>Pentapetalae</taxon>
        <taxon>rosids</taxon>
        <taxon>malvids</taxon>
        <taxon>Brassicales</taxon>
        <taxon>Brassicaceae</taxon>
        <taxon>Brassiceae</taxon>
        <taxon>Brassica</taxon>
    </lineage>
</organism>
<name>A0A0D3E5M8_BRAOL</name>
<dbReference type="EnsemblPlants" id="Bo9g052070.1">
    <property type="protein sequence ID" value="Bo9g052070.1"/>
    <property type="gene ID" value="Bo9g052070"/>
</dbReference>
<keyword evidence="3" id="KW-1185">Reference proteome</keyword>
<protein>
    <submittedName>
        <fullName evidence="2">Uncharacterized protein</fullName>
    </submittedName>
</protein>
<dbReference type="Gramene" id="Bo9g052070.1">
    <property type="protein sequence ID" value="Bo9g052070.1"/>
    <property type="gene ID" value="Bo9g052070"/>
</dbReference>
<keyword evidence="1" id="KW-0472">Membrane</keyword>
<evidence type="ECO:0000313" key="2">
    <source>
        <dbReference type="EnsemblPlants" id="Bo9g052070.1"/>
    </source>
</evidence>
<evidence type="ECO:0000313" key="3">
    <source>
        <dbReference type="Proteomes" id="UP000032141"/>
    </source>
</evidence>
<sequence length="57" mass="6542">MAIERMRQLMSLWSNLKSSRVSLTGGNHTAASFFFSSLFPISYQLHFWARSPLSLSF</sequence>
<dbReference type="AlphaFoldDB" id="A0A0D3E5M8"/>
<keyword evidence="1" id="KW-0812">Transmembrane</keyword>
<feature type="transmembrane region" description="Helical" evidence="1">
    <location>
        <begin position="21"/>
        <end position="43"/>
    </location>
</feature>
<dbReference type="HOGENOM" id="CLU_2999283_0_0_1"/>
<reference evidence="2 3" key="1">
    <citation type="journal article" date="2014" name="Genome Biol.">
        <title>Transcriptome and methylome profiling reveals relics of genome dominance in the mesopolyploid Brassica oleracea.</title>
        <authorList>
            <person name="Parkin I.A."/>
            <person name="Koh C."/>
            <person name="Tang H."/>
            <person name="Robinson S.J."/>
            <person name="Kagale S."/>
            <person name="Clarke W.E."/>
            <person name="Town C.D."/>
            <person name="Nixon J."/>
            <person name="Krishnakumar V."/>
            <person name="Bidwell S.L."/>
            <person name="Denoeud F."/>
            <person name="Belcram H."/>
            <person name="Links M.G."/>
            <person name="Just J."/>
            <person name="Clarke C."/>
            <person name="Bender T."/>
            <person name="Huebert T."/>
            <person name="Mason A.S."/>
            <person name="Pires J.C."/>
            <person name="Barker G."/>
            <person name="Moore J."/>
            <person name="Walley P.G."/>
            <person name="Manoli S."/>
            <person name="Batley J."/>
            <person name="Edwards D."/>
            <person name="Nelson M.N."/>
            <person name="Wang X."/>
            <person name="Paterson A.H."/>
            <person name="King G."/>
            <person name="Bancroft I."/>
            <person name="Chalhoub B."/>
            <person name="Sharpe A.G."/>
        </authorList>
    </citation>
    <scope>NUCLEOTIDE SEQUENCE</scope>
    <source>
        <strain evidence="2 3">cv. TO1000</strain>
    </source>
</reference>
<keyword evidence="1" id="KW-1133">Transmembrane helix</keyword>
<reference evidence="2" key="2">
    <citation type="submission" date="2015-03" db="UniProtKB">
        <authorList>
            <consortium name="EnsemblPlants"/>
        </authorList>
    </citation>
    <scope>IDENTIFICATION</scope>
</reference>
<evidence type="ECO:0000256" key="1">
    <source>
        <dbReference type="SAM" id="Phobius"/>
    </source>
</evidence>
<dbReference type="Proteomes" id="UP000032141">
    <property type="component" value="Chromosome C9"/>
</dbReference>